<evidence type="ECO:0000313" key="11">
    <source>
        <dbReference type="EMBL" id="GMI92046.1"/>
    </source>
</evidence>
<dbReference type="PROSITE" id="PS50090">
    <property type="entry name" value="MYB_LIKE"/>
    <property type="match status" value="2"/>
</dbReference>
<organism evidence="11 12">
    <name type="scientific">Hibiscus trionum</name>
    <name type="common">Flower of an hour</name>
    <dbReference type="NCBI Taxonomy" id="183268"/>
    <lineage>
        <taxon>Eukaryota</taxon>
        <taxon>Viridiplantae</taxon>
        <taxon>Streptophyta</taxon>
        <taxon>Embryophyta</taxon>
        <taxon>Tracheophyta</taxon>
        <taxon>Spermatophyta</taxon>
        <taxon>Magnoliopsida</taxon>
        <taxon>eudicotyledons</taxon>
        <taxon>Gunneridae</taxon>
        <taxon>Pentapetalae</taxon>
        <taxon>rosids</taxon>
        <taxon>malvids</taxon>
        <taxon>Malvales</taxon>
        <taxon>Malvaceae</taxon>
        <taxon>Malvoideae</taxon>
        <taxon>Hibiscus</taxon>
    </lineage>
</organism>
<dbReference type="InterPro" id="IPR009057">
    <property type="entry name" value="Homeodomain-like_sf"/>
</dbReference>
<evidence type="ECO:0000256" key="3">
    <source>
        <dbReference type="ARBA" id="ARBA00022737"/>
    </source>
</evidence>
<evidence type="ECO:0000313" key="12">
    <source>
        <dbReference type="Proteomes" id="UP001165190"/>
    </source>
</evidence>
<dbReference type="GO" id="GO:0005634">
    <property type="term" value="C:nucleus"/>
    <property type="evidence" value="ECO:0007669"/>
    <property type="project" value="UniProtKB-SubCell"/>
</dbReference>
<dbReference type="CDD" id="cd00167">
    <property type="entry name" value="SANT"/>
    <property type="match status" value="2"/>
</dbReference>
<dbReference type="SMART" id="SM00717">
    <property type="entry name" value="SANT"/>
    <property type="match status" value="2"/>
</dbReference>
<evidence type="ECO:0000256" key="6">
    <source>
        <dbReference type="ARBA" id="ARBA00023159"/>
    </source>
</evidence>
<dbReference type="Gene3D" id="1.10.10.60">
    <property type="entry name" value="Homeodomain-like"/>
    <property type="match status" value="2"/>
</dbReference>
<evidence type="ECO:0000259" key="9">
    <source>
        <dbReference type="PROSITE" id="PS50090"/>
    </source>
</evidence>
<dbReference type="PANTHER" id="PTHR48000:SF72">
    <property type="entry name" value="TRANSCRIPTION FACTOR RAX2-LIKE"/>
    <property type="match status" value="1"/>
</dbReference>
<dbReference type="OrthoDB" id="2143914at2759"/>
<feature type="domain" description="Myb-like" evidence="9">
    <location>
        <begin position="9"/>
        <end position="62"/>
    </location>
</feature>
<keyword evidence="7" id="KW-0804">Transcription</keyword>
<dbReference type="InterPro" id="IPR017930">
    <property type="entry name" value="Myb_dom"/>
</dbReference>
<dbReference type="AlphaFoldDB" id="A0A9W7M960"/>
<comment type="caution">
    <text evidence="11">The sequence shown here is derived from an EMBL/GenBank/DDBJ whole genome shotgun (WGS) entry which is preliminary data.</text>
</comment>
<keyword evidence="2" id="KW-0217">Developmental protein</keyword>
<evidence type="ECO:0000259" key="10">
    <source>
        <dbReference type="PROSITE" id="PS51294"/>
    </source>
</evidence>
<evidence type="ECO:0000256" key="7">
    <source>
        <dbReference type="ARBA" id="ARBA00023163"/>
    </source>
</evidence>
<comment type="subcellular location">
    <subcellularLocation>
        <location evidence="1">Nucleus</location>
    </subcellularLocation>
</comment>
<dbReference type="PANTHER" id="PTHR48000">
    <property type="entry name" value="OS09G0431300 PROTEIN"/>
    <property type="match status" value="1"/>
</dbReference>
<dbReference type="GO" id="GO:0003677">
    <property type="term" value="F:DNA binding"/>
    <property type="evidence" value="ECO:0007669"/>
    <property type="project" value="UniProtKB-KW"/>
</dbReference>
<keyword evidence="6" id="KW-0010">Activator</keyword>
<feature type="domain" description="HTH myb-type" evidence="10">
    <location>
        <begin position="63"/>
        <end position="117"/>
    </location>
</feature>
<evidence type="ECO:0000256" key="4">
    <source>
        <dbReference type="ARBA" id="ARBA00023015"/>
    </source>
</evidence>
<evidence type="ECO:0000256" key="2">
    <source>
        <dbReference type="ARBA" id="ARBA00022473"/>
    </source>
</evidence>
<keyword evidence="8" id="KW-0539">Nucleus</keyword>
<keyword evidence="3" id="KW-0677">Repeat</keyword>
<feature type="domain" description="Myb-like" evidence="9">
    <location>
        <begin position="63"/>
        <end position="113"/>
    </location>
</feature>
<evidence type="ECO:0000256" key="1">
    <source>
        <dbReference type="ARBA" id="ARBA00004123"/>
    </source>
</evidence>
<reference evidence="11" key="1">
    <citation type="submission" date="2023-05" db="EMBL/GenBank/DDBJ databases">
        <title>Genome and transcriptome analyses reveal genes involved in the formation of fine ridges on petal epidermal cells in Hibiscus trionum.</title>
        <authorList>
            <person name="Koshimizu S."/>
            <person name="Masuda S."/>
            <person name="Ishii T."/>
            <person name="Shirasu K."/>
            <person name="Hoshino A."/>
            <person name="Arita M."/>
        </authorList>
    </citation>
    <scope>NUCLEOTIDE SEQUENCE</scope>
    <source>
        <strain evidence="11">Hamamatsu line</strain>
    </source>
</reference>
<dbReference type="InterPro" id="IPR001005">
    <property type="entry name" value="SANT/Myb"/>
</dbReference>
<dbReference type="FunFam" id="1.10.10.60:FF:000015">
    <property type="entry name" value="Transcription factor RAX3"/>
    <property type="match status" value="1"/>
</dbReference>
<dbReference type="EMBL" id="BSYR01000024">
    <property type="protein sequence ID" value="GMI92046.1"/>
    <property type="molecule type" value="Genomic_DNA"/>
</dbReference>
<evidence type="ECO:0000256" key="5">
    <source>
        <dbReference type="ARBA" id="ARBA00023125"/>
    </source>
</evidence>
<gene>
    <name evidence="11" type="ORF">HRI_002873900</name>
</gene>
<keyword evidence="5" id="KW-0238">DNA-binding</keyword>
<dbReference type="PROSITE" id="PS51294">
    <property type="entry name" value="HTH_MYB"/>
    <property type="match status" value="2"/>
</dbReference>
<name>A0A9W7M960_HIBTR</name>
<keyword evidence="4" id="KW-0805">Transcription regulation</keyword>
<evidence type="ECO:0000256" key="8">
    <source>
        <dbReference type="ARBA" id="ARBA00023242"/>
    </source>
</evidence>
<dbReference type="Pfam" id="PF00249">
    <property type="entry name" value="Myb_DNA-binding"/>
    <property type="match status" value="2"/>
</dbReference>
<dbReference type="SUPFAM" id="SSF46689">
    <property type="entry name" value="Homeodomain-like"/>
    <property type="match status" value="1"/>
</dbReference>
<keyword evidence="12" id="KW-1185">Reference proteome</keyword>
<protein>
    <submittedName>
        <fullName evidence="11">Uncharacterized protein</fullName>
    </submittedName>
</protein>
<sequence>MGRAPCCDKASVKKGPWSTEEDSKLKDYIEKFGTGGNWIALPQKAGLKRCGKSCRLRWLNYLRPNIKHGDFTDEEDRIICSLFASIGSRWSIIAAQLPGRTDNDIKNYWNTKLKKKLMAMSMTSQSQRKPPPFPPSHQTPSFPLSSLYKECPTYYTPTGSFSTFEPMSPVQLQPNVLNNDNATMATNSSFVHTPESLVSYMQYYPAKENFLMFGSGEPSCSSSDGSSSHISYGREIKQEDMTNFQGFGANNGYGGDLKFMLSHGKDVNQWSEKPSVYNFDKDLEDVKRLISSSSNNCCSDNLIDENKTEEKVMYYYY</sequence>
<accession>A0A9W7M960</accession>
<proteinExistence type="predicted"/>
<feature type="domain" description="HTH myb-type" evidence="10">
    <location>
        <begin position="9"/>
        <end position="62"/>
    </location>
</feature>
<dbReference type="FunFam" id="1.10.10.60:FF:000388">
    <property type="entry name" value="Transcription factor RAX2"/>
    <property type="match status" value="1"/>
</dbReference>
<dbReference type="Proteomes" id="UP001165190">
    <property type="component" value="Unassembled WGS sequence"/>
</dbReference>